<evidence type="ECO:0000313" key="3">
    <source>
        <dbReference type="Proteomes" id="UP000319263"/>
    </source>
</evidence>
<organism evidence="2 3">
    <name type="scientific">Microlunatus elymi</name>
    <dbReference type="NCBI Taxonomy" id="2596828"/>
    <lineage>
        <taxon>Bacteria</taxon>
        <taxon>Bacillati</taxon>
        <taxon>Actinomycetota</taxon>
        <taxon>Actinomycetes</taxon>
        <taxon>Propionibacteriales</taxon>
        <taxon>Propionibacteriaceae</taxon>
        <taxon>Microlunatus</taxon>
    </lineage>
</organism>
<dbReference type="InterPro" id="IPR046036">
    <property type="entry name" value="DUF5994"/>
</dbReference>
<dbReference type="OrthoDB" id="3785441at2"/>
<accession>A0A516PW30</accession>
<name>A0A516PW30_9ACTN</name>
<dbReference type="AlphaFoldDB" id="A0A516PW30"/>
<proteinExistence type="predicted"/>
<protein>
    <submittedName>
        <fullName evidence="2">Uncharacterized protein</fullName>
    </submittedName>
</protein>
<dbReference type="KEGG" id="mik:FOE78_04935"/>
<reference evidence="2 3" key="1">
    <citation type="submission" date="2019-07" db="EMBL/GenBank/DDBJ databases">
        <title>Microlunatus dokdonensis sp. nov. isolated from the rhizospheric soil of the wild plant Elymus tsukushiensis.</title>
        <authorList>
            <person name="Ghim S.-Y."/>
            <person name="Hwang Y.-J."/>
            <person name="Son J.-S."/>
            <person name="Shin J.-H."/>
        </authorList>
    </citation>
    <scope>NUCLEOTIDE SEQUENCE [LARGE SCALE GENOMIC DNA]</scope>
    <source>
        <strain evidence="2 3">KUDC0627</strain>
    </source>
</reference>
<sequence>MSDYTSLPERRPTATPAAAPVIESDPPVPTSPLPRLQLKPILGEAVLDGAWWPRSRDLRQELPSLTDYWPLEHGRIARALYSTADWDIAPRRIVSRGSIIPASSFPDENTHKIILTLAGNRRRIELLVIPPDADPTHAEQAFALAIDTSNRHTATQILTDLTEPALTEPTRRPT</sequence>
<dbReference type="EMBL" id="CP041692">
    <property type="protein sequence ID" value="QDP95342.1"/>
    <property type="molecule type" value="Genomic_DNA"/>
</dbReference>
<evidence type="ECO:0000313" key="2">
    <source>
        <dbReference type="EMBL" id="QDP95342.1"/>
    </source>
</evidence>
<feature type="region of interest" description="Disordered" evidence="1">
    <location>
        <begin position="1"/>
        <end position="30"/>
    </location>
</feature>
<dbReference type="Proteomes" id="UP000319263">
    <property type="component" value="Chromosome"/>
</dbReference>
<gene>
    <name evidence="2" type="ORF">FOE78_04935</name>
</gene>
<keyword evidence="3" id="KW-1185">Reference proteome</keyword>
<dbReference type="RefSeq" id="WP_143985315.1">
    <property type="nucleotide sequence ID" value="NZ_CP041692.1"/>
</dbReference>
<evidence type="ECO:0000256" key="1">
    <source>
        <dbReference type="SAM" id="MobiDB-lite"/>
    </source>
</evidence>
<dbReference type="Pfam" id="PF19457">
    <property type="entry name" value="DUF5994"/>
    <property type="match status" value="1"/>
</dbReference>